<feature type="compositionally biased region" description="Low complexity" evidence="14">
    <location>
        <begin position="1"/>
        <end position="22"/>
    </location>
</feature>
<evidence type="ECO:0000256" key="10">
    <source>
        <dbReference type="ARBA" id="ARBA00023204"/>
    </source>
</evidence>
<comment type="catalytic activity">
    <reaction evidence="12 13">
        <text>ATP + H2O = ADP + phosphate + H(+)</text>
        <dbReference type="Rhea" id="RHEA:13065"/>
        <dbReference type="ChEBI" id="CHEBI:15377"/>
        <dbReference type="ChEBI" id="CHEBI:15378"/>
        <dbReference type="ChEBI" id="CHEBI:30616"/>
        <dbReference type="ChEBI" id="CHEBI:43474"/>
        <dbReference type="ChEBI" id="CHEBI:456216"/>
        <dbReference type="EC" id="3.6.4.12"/>
    </reaction>
</comment>
<dbReference type="Proteomes" id="UP000800235">
    <property type="component" value="Unassembled WGS sequence"/>
</dbReference>
<dbReference type="FunFam" id="2.40.50.360:FF:000001">
    <property type="entry name" value="RuvB-like helicase"/>
    <property type="match status" value="1"/>
</dbReference>
<dbReference type="Gene3D" id="1.10.8.60">
    <property type="match status" value="1"/>
</dbReference>
<dbReference type="OrthoDB" id="10060499at2759"/>
<keyword evidence="6 13" id="KW-0347">Helicase</keyword>
<protein>
    <recommendedName>
        <fullName evidence="13">RuvB-like helicase</fullName>
        <ecNumber evidence="13">3.6.4.12</ecNumber>
    </recommendedName>
</protein>
<keyword evidence="5 13" id="KW-0378">Hydrolase</keyword>
<evidence type="ECO:0000256" key="4">
    <source>
        <dbReference type="ARBA" id="ARBA00022763"/>
    </source>
</evidence>
<dbReference type="AlphaFoldDB" id="A0A9P4NXZ8"/>
<comment type="similarity">
    <text evidence="2 13">Belongs to the RuvB family.</text>
</comment>
<dbReference type="GO" id="GO:0006281">
    <property type="term" value="P:DNA repair"/>
    <property type="evidence" value="ECO:0007669"/>
    <property type="project" value="UniProtKB-KW"/>
</dbReference>
<dbReference type="InterPro" id="IPR027417">
    <property type="entry name" value="P-loop_NTPase"/>
</dbReference>
<gene>
    <name evidence="16" type="ORF">EJ08DRAFT_584172</name>
</gene>
<keyword evidence="9" id="KW-0010">Activator</keyword>
<evidence type="ECO:0000256" key="1">
    <source>
        <dbReference type="ARBA" id="ARBA00004123"/>
    </source>
</evidence>
<keyword evidence="10 13" id="KW-0234">DNA repair</keyword>
<evidence type="ECO:0000256" key="6">
    <source>
        <dbReference type="ARBA" id="ARBA00022806"/>
    </source>
</evidence>
<dbReference type="InterPro" id="IPR041048">
    <property type="entry name" value="RuvB-like_C"/>
</dbReference>
<keyword evidence="3 13" id="KW-0547">Nucleotide-binding</keyword>
<dbReference type="GO" id="GO:0016787">
    <property type="term" value="F:hydrolase activity"/>
    <property type="evidence" value="ECO:0007669"/>
    <property type="project" value="UniProtKB-KW"/>
</dbReference>
<dbReference type="InterPro" id="IPR042487">
    <property type="entry name" value="RuvBL1/2_DNA/RNA_bd_dom"/>
</dbReference>
<dbReference type="InterPro" id="IPR027238">
    <property type="entry name" value="RuvB-like"/>
</dbReference>
<feature type="region of interest" description="Disordered" evidence="14">
    <location>
        <begin position="1"/>
        <end position="52"/>
    </location>
</feature>
<dbReference type="GO" id="GO:0005524">
    <property type="term" value="F:ATP binding"/>
    <property type="evidence" value="ECO:0007669"/>
    <property type="project" value="UniProtKB-KW"/>
</dbReference>
<evidence type="ECO:0000256" key="5">
    <source>
        <dbReference type="ARBA" id="ARBA00022801"/>
    </source>
</evidence>
<dbReference type="PANTHER" id="PTHR11093">
    <property type="entry name" value="RUVB-RELATED REPTIN AND PONTIN"/>
    <property type="match status" value="1"/>
</dbReference>
<keyword evidence="8 13" id="KW-0156">Chromatin regulator</keyword>
<dbReference type="SMART" id="SM00382">
    <property type="entry name" value="AAA"/>
    <property type="match status" value="1"/>
</dbReference>
<evidence type="ECO:0000256" key="11">
    <source>
        <dbReference type="ARBA" id="ARBA00023242"/>
    </source>
</evidence>
<evidence type="ECO:0000256" key="7">
    <source>
        <dbReference type="ARBA" id="ARBA00022840"/>
    </source>
</evidence>
<reference evidence="16" key="1">
    <citation type="journal article" date="2020" name="Stud. Mycol.">
        <title>101 Dothideomycetes genomes: a test case for predicting lifestyles and emergence of pathogens.</title>
        <authorList>
            <person name="Haridas S."/>
            <person name="Albert R."/>
            <person name="Binder M."/>
            <person name="Bloem J."/>
            <person name="Labutti K."/>
            <person name="Salamov A."/>
            <person name="Andreopoulos B."/>
            <person name="Baker S."/>
            <person name="Barry K."/>
            <person name="Bills G."/>
            <person name="Bluhm B."/>
            <person name="Cannon C."/>
            <person name="Castanera R."/>
            <person name="Culley D."/>
            <person name="Daum C."/>
            <person name="Ezra D."/>
            <person name="Gonzalez J."/>
            <person name="Henrissat B."/>
            <person name="Kuo A."/>
            <person name="Liang C."/>
            <person name="Lipzen A."/>
            <person name="Lutzoni F."/>
            <person name="Magnuson J."/>
            <person name="Mondo S."/>
            <person name="Nolan M."/>
            <person name="Ohm R."/>
            <person name="Pangilinan J."/>
            <person name="Park H.-J."/>
            <person name="Ramirez L."/>
            <person name="Alfaro M."/>
            <person name="Sun H."/>
            <person name="Tritt A."/>
            <person name="Yoshinaga Y."/>
            <person name="Zwiers L.-H."/>
            <person name="Turgeon B."/>
            <person name="Goodwin S."/>
            <person name="Spatafora J."/>
            <person name="Crous P."/>
            <person name="Grigoriev I."/>
        </authorList>
    </citation>
    <scope>NUCLEOTIDE SEQUENCE</scope>
    <source>
        <strain evidence="16">CBS 130266</strain>
    </source>
</reference>
<evidence type="ECO:0000256" key="8">
    <source>
        <dbReference type="ARBA" id="ARBA00022853"/>
    </source>
</evidence>
<evidence type="ECO:0000256" key="3">
    <source>
        <dbReference type="ARBA" id="ARBA00022741"/>
    </source>
</evidence>
<proteinExistence type="inferred from homology"/>
<dbReference type="Gene3D" id="3.40.50.300">
    <property type="entry name" value="P-loop containing nucleotide triphosphate hydrolases"/>
    <property type="match status" value="1"/>
</dbReference>
<comment type="subcellular location">
    <subcellularLocation>
        <location evidence="1 13">Nucleus</location>
    </subcellularLocation>
</comment>
<dbReference type="GO" id="GO:0006325">
    <property type="term" value="P:chromatin organization"/>
    <property type="evidence" value="ECO:0007669"/>
    <property type="project" value="UniProtKB-KW"/>
</dbReference>
<keyword evidence="17" id="KW-1185">Reference proteome</keyword>
<evidence type="ECO:0000256" key="13">
    <source>
        <dbReference type="RuleBase" id="RU363048"/>
    </source>
</evidence>
<comment type="function">
    <text evidence="13">DNA helicase participates in several chromatin remodeling complexes, including the SWR1 and the INO80 complexes.</text>
</comment>
<evidence type="ECO:0000256" key="14">
    <source>
        <dbReference type="SAM" id="MobiDB-lite"/>
    </source>
</evidence>
<dbReference type="GO" id="GO:0005634">
    <property type="term" value="C:nucleus"/>
    <property type="evidence" value="ECO:0007669"/>
    <property type="project" value="UniProtKB-SubCell"/>
</dbReference>
<dbReference type="InterPro" id="IPR003593">
    <property type="entry name" value="AAA+_ATPase"/>
</dbReference>
<dbReference type="GO" id="GO:0003678">
    <property type="term" value="F:DNA helicase activity"/>
    <property type="evidence" value="ECO:0007669"/>
    <property type="project" value="UniProtKB-EC"/>
</dbReference>
<evidence type="ECO:0000259" key="15">
    <source>
        <dbReference type="SMART" id="SM00382"/>
    </source>
</evidence>
<dbReference type="SUPFAM" id="SSF52540">
    <property type="entry name" value="P-loop containing nucleoside triphosphate hydrolases"/>
    <property type="match status" value="1"/>
</dbReference>
<dbReference type="EMBL" id="MU007022">
    <property type="protein sequence ID" value="KAF2433166.1"/>
    <property type="molecule type" value="Genomic_DNA"/>
</dbReference>
<keyword evidence="11 13" id="KW-0539">Nucleus</keyword>
<evidence type="ECO:0000313" key="17">
    <source>
        <dbReference type="Proteomes" id="UP000800235"/>
    </source>
</evidence>
<dbReference type="Gene3D" id="2.40.50.360">
    <property type="entry name" value="RuvB-like helicase, domain II"/>
    <property type="match status" value="1"/>
</dbReference>
<dbReference type="Pfam" id="PF06068">
    <property type="entry name" value="TIP49"/>
    <property type="match status" value="1"/>
</dbReference>
<organism evidence="16 17">
    <name type="scientific">Tothia fuscella</name>
    <dbReference type="NCBI Taxonomy" id="1048955"/>
    <lineage>
        <taxon>Eukaryota</taxon>
        <taxon>Fungi</taxon>
        <taxon>Dikarya</taxon>
        <taxon>Ascomycota</taxon>
        <taxon>Pezizomycotina</taxon>
        <taxon>Dothideomycetes</taxon>
        <taxon>Pleosporomycetidae</taxon>
        <taxon>Venturiales</taxon>
        <taxon>Cylindrosympodiaceae</taxon>
        <taxon>Tothia</taxon>
    </lineage>
</organism>
<dbReference type="Pfam" id="PF17856">
    <property type="entry name" value="TIP49_C"/>
    <property type="match status" value="1"/>
</dbReference>
<keyword evidence="13" id="KW-0804">Transcription</keyword>
<keyword evidence="4 13" id="KW-0227">DNA damage</keyword>
<dbReference type="EC" id="3.6.4.12" evidence="13"/>
<dbReference type="InterPro" id="IPR010339">
    <property type="entry name" value="TIP49_P-loop"/>
</dbReference>
<keyword evidence="7 13" id="KW-0067">ATP-binding</keyword>
<keyword evidence="13" id="KW-0805">Transcription regulation</keyword>
<evidence type="ECO:0000313" key="16">
    <source>
        <dbReference type="EMBL" id="KAF2433166.1"/>
    </source>
</evidence>
<sequence>MAPGPATTAPPTATTTSSSTGAVQISEVAKDNTRTSRTATHSHIKGLGLRPDGTADTNSGGFIGQSAAREACGVVVDLIKAKKMSGRAVLLAGGPGTGKTALALAVSQDLGSRVPFCPIVGSEIYSSEVKKTEALMENFRRAIGLRVRETKEVYEGEVVELSPEETENPLGGYGRTISHLLISLKAAKGTKKLRLDPSIYEAIQKERVRLGDVIYIEANTGSVKRVGRSDAYATEFDLEAEEYVPVPKGEVHKKKEVVQDVTLHDLDVANARPQGGQDVMSMMGQLMKPKKTEITEKLRNEINKVVNKYIDQGVAELVPGVLFIDEVHMLDLESFTYLTRALESSISPIVILASNRGLTPIRGASDTLPPSAHGIPSDLLARLLIIPTHPYQPDEIKSIVRTRAKTEGLNVSEAALARVSEAGVRVSLRYALQLLAPASVLAKVGGRGEVGVEEVEECEGLFLDAGRSARGLGAEGFM</sequence>
<name>A0A9P4NXZ8_9PEZI</name>
<accession>A0A9P4NXZ8</accession>
<feature type="domain" description="AAA+ ATPase" evidence="15">
    <location>
        <begin position="85"/>
        <end position="390"/>
    </location>
</feature>
<evidence type="ECO:0000256" key="9">
    <source>
        <dbReference type="ARBA" id="ARBA00023159"/>
    </source>
</evidence>
<comment type="caution">
    <text evidence="16">The sequence shown here is derived from an EMBL/GenBank/DDBJ whole genome shotgun (WGS) entry which is preliminary data.</text>
</comment>
<evidence type="ECO:0000256" key="2">
    <source>
        <dbReference type="ARBA" id="ARBA00007519"/>
    </source>
</evidence>
<evidence type="ECO:0000256" key="12">
    <source>
        <dbReference type="ARBA" id="ARBA00047995"/>
    </source>
</evidence>